<dbReference type="Gene3D" id="3.40.50.720">
    <property type="entry name" value="NAD(P)-binding Rossmann-like Domain"/>
    <property type="match status" value="1"/>
</dbReference>
<protein>
    <recommendedName>
        <fullName evidence="1">CoA-binding domain-containing protein</fullName>
    </recommendedName>
</protein>
<comment type="caution">
    <text evidence="2">The sequence shown here is derived from an EMBL/GenBank/DDBJ whole genome shotgun (WGS) entry which is preliminary data.</text>
</comment>
<dbReference type="Pfam" id="PF13607">
    <property type="entry name" value="Succ_CoA_lig"/>
    <property type="match status" value="1"/>
</dbReference>
<dbReference type="InterPro" id="IPR003781">
    <property type="entry name" value="CoA-bd"/>
</dbReference>
<proteinExistence type="predicted"/>
<dbReference type="Proteomes" id="UP000018733">
    <property type="component" value="Unassembled WGS sequence"/>
</dbReference>
<dbReference type="AlphaFoldDB" id="V8QN38"/>
<dbReference type="PANTHER" id="PTHR42793">
    <property type="entry name" value="COA BINDING DOMAIN CONTAINING PROTEIN"/>
    <property type="match status" value="1"/>
</dbReference>
<name>V8QN38_9BURK</name>
<sequence>MNLKGLLCPESVAIVGASGDTKKLSGMILDFLAKSGYEGAVYPVNPKYDHIGDLECYASVQALPCTVDLLVCVIPVSFAMEAIEAAALRGVRYCLLMTGGFGEGRSGDEGLARLARLQQLCEETGMLVVGPNTVGMVNFRKHLPLTFADWYSRDTGQRGGVAIVTHSGSVGGLIFSALQLNRIGVDYWFGLGNEATLDTADFIDHFADDADVHTVVCYMEGVRDGRKFIAACEKARALNTRVVVLKSGQYPETVRSTAAHTGKRPSSSDVYAGVFKQFGVIQVVSLSELTYVMMLLSSLGDRLGSRVGILSASGGACSVIADHVIQAGLMLPELPESLQTMLNSGIPVYGSSSNPVDLSADVVARGDILDATLETLKEDDCVNVWMVFGRPVIDRYHQKLADFVHTTGKALIACSGVPLTAEVSGALREGGIAALADPELCMRAIARIAAVREEDSQESALTMVSGTGVPDLGTIDPKPTPALWQRLAMQTSSTARPLLRVEVKFDCDFGMVLATSWLPLLAAGRSRVVRALPIQGQDLSSMVADLAAQGSHCPLNPVQSYDAMQMMLRLHGDSRNENESEGSGSSVEFGSENGELVVCLAEPRVEAI</sequence>
<dbReference type="Pfam" id="PF13380">
    <property type="entry name" value="CoA_binding_2"/>
    <property type="match status" value="1"/>
</dbReference>
<dbReference type="Gene3D" id="3.40.50.261">
    <property type="entry name" value="Succinyl-CoA synthetase domains"/>
    <property type="match status" value="2"/>
</dbReference>
<dbReference type="eggNOG" id="COG1042">
    <property type="taxonomic scope" value="Bacteria"/>
</dbReference>
<dbReference type="PATRIC" id="fig|1424334.3.peg.3526"/>
<dbReference type="HOGENOM" id="CLU_007415_2_3_4"/>
<dbReference type="RefSeq" id="WP_024006444.1">
    <property type="nucleotide sequence ID" value="NZ_KI650981.1"/>
</dbReference>
<accession>V8QN38</accession>
<organism evidence="2 3">
    <name type="scientific">Advenella kashmirensis W13003</name>
    <dbReference type="NCBI Taxonomy" id="1424334"/>
    <lineage>
        <taxon>Bacteria</taxon>
        <taxon>Pseudomonadati</taxon>
        <taxon>Pseudomonadota</taxon>
        <taxon>Betaproteobacteria</taxon>
        <taxon>Burkholderiales</taxon>
        <taxon>Alcaligenaceae</taxon>
    </lineage>
</organism>
<dbReference type="EMBL" id="AYXT01000012">
    <property type="protein sequence ID" value="ETF01396.1"/>
    <property type="molecule type" value="Genomic_DNA"/>
</dbReference>
<evidence type="ECO:0000313" key="2">
    <source>
        <dbReference type="EMBL" id="ETF01396.1"/>
    </source>
</evidence>
<dbReference type="InterPro" id="IPR016102">
    <property type="entry name" value="Succinyl-CoA_synth-like"/>
</dbReference>
<gene>
    <name evidence="2" type="ORF">W822_17535</name>
</gene>
<dbReference type="InterPro" id="IPR036291">
    <property type="entry name" value="NAD(P)-bd_dom_sf"/>
</dbReference>
<evidence type="ECO:0000259" key="1">
    <source>
        <dbReference type="SMART" id="SM00881"/>
    </source>
</evidence>
<keyword evidence="3" id="KW-1185">Reference proteome</keyword>
<dbReference type="STRING" id="1424334.W822_17535"/>
<feature type="domain" description="CoA-binding" evidence="1">
    <location>
        <begin position="6"/>
        <end position="101"/>
    </location>
</feature>
<dbReference type="SUPFAM" id="SSF51735">
    <property type="entry name" value="NAD(P)-binding Rossmann-fold domains"/>
    <property type="match status" value="1"/>
</dbReference>
<evidence type="ECO:0000313" key="3">
    <source>
        <dbReference type="Proteomes" id="UP000018733"/>
    </source>
</evidence>
<dbReference type="SUPFAM" id="SSF52210">
    <property type="entry name" value="Succinyl-CoA synthetase domains"/>
    <property type="match status" value="2"/>
</dbReference>
<dbReference type="SMART" id="SM00881">
    <property type="entry name" value="CoA_binding"/>
    <property type="match status" value="1"/>
</dbReference>
<dbReference type="InterPro" id="IPR032875">
    <property type="entry name" value="Succ_CoA_lig_flav_dom"/>
</dbReference>
<dbReference type="OrthoDB" id="9807426at2"/>
<reference evidence="2 3" key="1">
    <citation type="journal article" date="2014" name="Genome Announc.">
        <title>Draft Genome Sequence of Advenella kashmirensis Strain W13003, a Polycyclic Aromatic Hydrocarbon-Degrading Bacterium.</title>
        <authorList>
            <person name="Wang X."/>
            <person name="Jin D."/>
            <person name="Zhou L."/>
            <person name="Wu L."/>
            <person name="An W."/>
            <person name="Zhao L."/>
        </authorList>
    </citation>
    <scope>NUCLEOTIDE SEQUENCE [LARGE SCALE GENOMIC DNA]</scope>
    <source>
        <strain evidence="2 3">W13003</strain>
    </source>
</reference>
<dbReference type="PANTHER" id="PTHR42793:SF4">
    <property type="entry name" value="BLL6376 PROTEIN"/>
    <property type="match status" value="1"/>
</dbReference>